<comment type="caution">
    <text evidence="2">The sequence shown here is derived from an EMBL/GenBank/DDBJ whole genome shotgun (WGS) entry which is preliminary data.</text>
</comment>
<dbReference type="PANTHER" id="PTHR22674">
    <property type="entry name" value="NTPASE, KAP FAMILY P-LOOP DOMAIN-CONTAINING 1"/>
    <property type="match status" value="1"/>
</dbReference>
<dbReference type="PANTHER" id="PTHR22674:SF6">
    <property type="entry name" value="NTPASE KAP FAMILY P-LOOP DOMAIN-CONTAINING PROTEIN 1"/>
    <property type="match status" value="1"/>
</dbReference>
<organism evidence="2 3">
    <name type="scientific">Tumebacillus amylolyticus</name>
    <dbReference type="NCBI Taxonomy" id="2801339"/>
    <lineage>
        <taxon>Bacteria</taxon>
        <taxon>Bacillati</taxon>
        <taxon>Bacillota</taxon>
        <taxon>Bacilli</taxon>
        <taxon>Bacillales</taxon>
        <taxon>Alicyclobacillaceae</taxon>
        <taxon>Tumebacillus</taxon>
    </lineage>
</organism>
<dbReference type="RefSeq" id="WP_201631094.1">
    <property type="nucleotide sequence ID" value="NZ_JAEQNB010000001.1"/>
</dbReference>
<dbReference type="Pfam" id="PF07693">
    <property type="entry name" value="KAP_NTPase"/>
    <property type="match status" value="1"/>
</dbReference>
<dbReference type="EMBL" id="JAEQNB010000001">
    <property type="protein sequence ID" value="MBL0385673.1"/>
    <property type="molecule type" value="Genomic_DNA"/>
</dbReference>
<reference evidence="2 3" key="1">
    <citation type="submission" date="2021-01" db="EMBL/GenBank/DDBJ databases">
        <title>Tumebacillus sp. strain ITR2 16S ribosomal RNA gene Genome sequencing and assembly.</title>
        <authorList>
            <person name="Kang M."/>
        </authorList>
    </citation>
    <scope>NUCLEOTIDE SEQUENCE [LARGE SCALE GENOMIC DNA]</scope>
    <source>
        <strain evidence="2 3">ITR2</strain>
    </source>
</reference>
<accession>A0ABS1J5W2</accession>
<dbReference type="Proteomes" id="UP000602284">
    <property type="component" value="Unassembled WGS sequence"/>
</dbReference>
<evidence type="ECO:0000313" key="3">
    <source>
        <dbReference type="Proteomes" id="UP000602284"/>
    </source>
</evidence>
<sequence>MSIFFVCWGTVILGLLWLLWLTTKQVPSEGKDGKTNQEDLLHDQPIQEAWEDKLGRVPFAERLAKILKSSYEANSLVVGLYGKWGIGKTSVLNLTERYLAEDKDLILIHFNPWYFKDGEELIRQFFLHVSNEIMRKMGKETSELVKRLKQYGERLAPAIKFNLFGLDFSGADLLKGGPKDVMSLHEEIKTLLKQAKRPILVMIDDIDRLDRKDIQTLFKLVKLCADFPYTVYLLSFDEKVVADSLAEEFAVDQELGGSFLEKIIQVPLHVPQPNSIDLRDMVFVGIKNILDQYDMKLRREDEYRLFSLWDQTIGGLLTTPRIAKRYLNGLMFALPLLKGEVNLVDCLYVEATRVFLPEVYHFIRTNADIVLSFDRGVYTNDPNLLHKQKLDKILDELPSNQQKVAAESLIKNLFPQTESYKGLIRRHGSSNWELEKHVCSAMYFERYFQYSVSENDIPDVALQAYLEETLLQTDDVQRKQKFLHLARNKKGIKRLIQKLRTMETIIQPKIAEKLALTLAELGDQFSDSDGISYASTRSQAGILINYLTKRLPNEERILLMNQIMVRANLLSFAAEIFFGIREDNDDSIQKCVVASLLPRIEEAAQTPRLYDMYPQYASHLLYIWRTWGEPEEVRTALRGWFLTQEGAEKFLVSHVRFITFSETGEERVLSFGEEDYKNISEYLPPQEIADHLRPTYAARLHEVDEKLPITEQTAIRFLKYHENVLILQLAKDAIENQRPYISLDIRKEEEQVLLVLHNNGAGLAKIRFVTPRTDLEAGSFYQQLSYAKGDGLIGAKKQAKLLDFEIGPNETYTFALKMGHMFSFDDKDDWISSISVYYEDVYRNCYRSRLLYVRSVRQPKYEYRVEGRENLNISTIPTTDDVGKIYKMEFGAPVIFRPYYLELHLVEKITKMKGTILGGISFTGGRPIKVEEVNFGGDGYPTFQVQVGKCRPFRIISYEADTLRKFAIKDLEDRYDNYPYQEYGLEAEGNIDEGNRKDLYDYLVKTFLELIESK</sequence>
<keyword evidence="3" id="KW-1185">Reference proteome</keyword>
<evidence type="ECO:0000259" key="1">
    <source>
        <dbReference type="Pfam" id="PF07693"/>
    </source>
</evidence>
<dbReference type="InterPro" id="IPR027417">
    <property type="entry name" value="P-loop_NTPase"/>
</dbReference>
<dbReference type="SUPFAM" id="SSF52540">
    <property type="entry name" value="P-loop containing nucleoside triphosphate hydrolases"/>
    <property type="match status" value="2"/>
</dbReference>
<gene>
    <name evidence="2" type="ORF">JJB07_03330</name>
</gene>
<protein>
    <submittedName>
        <fullName evidence="2">AAA family ATPase</fullName>
    </submittedName>
</protein>
<feature type="domain" description="KAP NTPase" evidence="1">
    <location>
        <begin position="58"/>
        <end position="332"/>
    </location>
</feature>
<dbReference type="InterPro" id="IPR052754">
    <property type="entry name" value="NTPase_KAP_P-loop"/>
</dbReference>
<dbReference type="Gene3D" id="3.40.50.300">
    <property type="entry name" value="P-loop containing nucleotide triphosphate hydrolases"/>
    <property type="match status" value="1"/>
</dbReference>
<proteinExistence type="predicted"/>
<dbReference type="InterPro" id="IPR011646">
    <property type="entry name" value="KAP_P-loop"/>
</dbReference>
<evidence type="ECO:0000313" key="2">
    <source>
        <dbReference type="EMBL" id="MBL0385673.1"/>
    </source>
</evidence>
<name>A0ABS1J5W2_9BACL</name>